<evidence type="ECO:0000259" key="1">
    <source>
        <dbReference type="Pfam" id="PF00534"/>
    </source>
</evidence>
<feature type="domain" description="Glycosyl transferase family 1" evidence="1">
    <location>
        <begin position="218"/>
        <end position="381"/>
    </location>
</feature>
<organism evidence="2 3">
    <name type="scientific">Parabacteroides distasonis</name>
    <dbReference type="NCBI Taxonomy" id="823"/>
    <lineage>
        <taxon>Bacteria</taxon>
        <taxon>Pseudomonadati</taxon>
        <taxon>Bacteroidota</taxon>
        <taxon>Bacteroidia</taxon>
        <taxon>Bacteroidales</taxon>
        <taxon>Tannerellaceae</taxon>
        <taxon>Parabacteroides</taxon>
    </lineage>
</organism>
<sequence length="411" mass="47877">MINVLVNAYAVNPYWGSEQGMGWNWVVNIARYCNVYVITEGEFRDNIEEAMMSLSQKDHLHFYYNPLPTKVRKMCWNQGDWRFYWYYRNWQKQTLKIAKQIIKNNRIDILHQLNMIGFREPGYLWKIKEVPFVWGPIGGMELMPMEYLLGVPMKQRLFNYFKNIINQYQYLYSSRVHAAIQKADILISAVKSVSDILSNHYQKNSLLINETGIDSNSTFRRKTSKSDEPFKIIWIGKFDFRKQLPIAIKSITAMNQRNVELHICGTGNDDAVNEMKRMAEICGIASKCHWHGNVSHDKILKMMASSDLMFFTSIMEATSTVVLEAITVGLPILCFNTCGFGPIVKDFAGITVELSNPYKSVQDFAHELSLLYQNRAVLNDISTRMLEKRQELTWEAKAKKLVRHYEEILKK</sequence>
<name>A0A173VZ94_PARDI</name>
<dbReference type="RefSeq" id="WP_057319973.1">
    <property type="nucleotide sequence ID" value="NZ_CYXP01000012.1"/>
</dbReference>
<dbReference type="AlphaFoldDB" id="A0A173VZ94"/>
<reference evidence="2 3" key="1">
    <citation type="submission" date="2015-09" db="EMBL/GenBank/DDBJ databases">
        <authorList>
            <consortium name="Pathogen Informatics"/>
        </authorList>
    </citation>
    <scope>NUCLEOTIDE SEQUENCE [LARGE SCALE GENOMIC DNA]</scope>
    <source>
        <strain evidence="2 3">2789STDY5608872</strain>
    </source>
</reference>
<dbReference type="SUPFAM" id="SSF53756">
    <property type="entry name" value="UDP-Glycosyltransferase/glycogen phosphorylase"/>
    <property type="match status" value="1"/>
</dbReference>
<dbReference type="Pfam" id="PF00534">
    <property type="entry name" value="Glycos_transf_1"/>
    <property type="match status" value="1"/>
</dbReference>
<keyword evidence="2" id="KW-0328">Glycosyltransferase</keyword>
<keyword evidence="2" id="KW-0808">Transferase</keyword>
<dbReference type="EC" id="2.4.-.-" evidence="2"/>
<dbReference type="EMBL" id="CYXP01000012">
    <property type="protein sequence ID" value="CUN32602.1"/>
    <property type="molecule type" value="Genomic_DNA"/>
</dbReference>
<dbReference type="Gene3D" id="3.40.50.2000">
    <property type="entry name" value="Glycogen Phosphorylase B"/>
    <property type="match status" value="2"/>
</dbReference>
<protein>
    <submittedName>
        <fullName evidence="2">Lipopolysaccharide core biosynthesis protein rfaG</fullName>
        <ecNumber evidence="2">2.4.-.-</ecNumber>
    </submittedName>
</protein>
<evidence type="ECO:0000313" key="2">
    <source>
        <dbReference type="EMBL" id="CUN32602.1"/>
    </source>
</evidence>
<evidence type="ECO:0000313" key="3">
    <source>
        <dbReference type="Proteomes" id="UP000095591"/>
    </source>
</evidence>
<dbReference type="Proteomes" id="UP000095591">
    <property type="component" value="Unassembled WGS sequence"/>
</dbReference>
<gene>
    <name evidence="2" type="primary">rfaG</name>
    <name evidence="2" type="ORF">ERS852429_04083</name>
</gene>
<dbReference type="GO" id="GO:0016757">
    <property type="term" value="F:glycosyltransferase activity"/>
    <property type="evidence" value="ECO:0007669"/>
    <property type="project" value="UniProtKB-KW"/>
</dbReference>
<dbReference type="InterPro" id="IPR001296">
    <property type="entry name" value="Glyco_trans_1"/>
</dbReference>
<proteinExistence type="predicted"/>
<accession>A0A173VZ94</accession>
<dbReference type="PANTHER" id="PTHR12526">
    <property type="entry name" value="GLYCOSYLTRANSFERASE"/>
    <property type="match status" value="1"/>
</dbReference>
<dbReference type="CDD" id="cd03801">
    <property type="entry name" value="GT4_PimA-like"/>
    <property type="match status" value="1"/>
</dbReference>